<keyword evidence="5" id="KW-0479">Metal-binding</keyword>
<evidence type="ECO:0000256" key="3">
    <source>
        <dbReference type="ARBA" id="ARBA00022475"/>
    </source>
</evidence>
<dbReference type="InterPro" id="IPR017969">
    <property type="entry name" value="Heavy-metal-associated_CS"/>
</dbReference>
<dbReference type="PROSITE" id="PS50846">
    <property type="entry name" value="HMA_2"/>
    <property type="match status" value="1"/>
</dbReference>
<dbReference type="PANTHER" id="PTHR34184:SF4">
    <property type="entry name" value="UPF0718 PROTEIN YCGR"/>
    <property type="match status" value="1"/>
</dbReference>
<feature type="transmembrane region" description="Helical" evidence="8">
    <location>
        <begin position="307"/>
        <end position="326"/>
    </location>
</feature>
<dbReference type="Pfam" id="PF00403">
    <property type="entry name" value="HMA"/>
    <property type="match status" value="1"/>
</dbReference>
<reference evidence="10 11" key="1">
    <citation type="submission" date="2018-06" db="EMBL/GenBank/DDBJ databases">
        <title>Extensive metabolic versatility and redundancy in microbially diverse, dynamic hydrothermal sediments.</title>
        <authorList>
            <person name="Dombrowski N."/>
            <person name="Teske A."/>
            <person name="Baker B.J."/>
        </authorList>
    </citation>
    <scope>NUCLEOTIDE SEQUENCE [LARGE SCALE GENOMIC DNA]</scope>
    <source>
        <strain evidence="10">B36_G15</strain>
    </source>
</reference>
<feature type="transmembrane region" description="Helical" evidence="8">
    <location>
        <begin position="57"/>
        <end position="78"/>
    </location>
</feature>
<dbReference type="InterPro" id="IPR052923">
    <property type="entry name" value="UPF0718"/>
</dbReference>
<dbReference type="EMBL" id="QNBE01000084">
    <property type="protein sequence ID" value="RKX69439.1"/>
    <property type="molecule type" value="Genomic_DNA"/>
</dbReference>
<gene>
    <name evidence="10" type="ORF">DRP53_08155</name>
</gene>
<dbReference type="InterPro" id="IPR006121">
    <property type="entry name" value="HMA_dom"/>
</dbReference>
<keyword evidence="4 8" id="KW-0812">Transmembrane</keyword>
<evidence type="ECO:0000256" key="5">
    <source>
        <dbReference type="ARBA" id="ARBA00022723"/>
    </source>
</evidence>
<feature type="transmembrane region" description="Helical" evidence="8">
    <location>
        <begin position="12"/>
        <end position="37"/>
    </location>
</feature>
<dbReference type="PROSITE" id="PS01047">
    <property type="entry name" value="HMA_1"/>
    <property type="match status" value="1"/>
</dbReference>
<feature type="transmembrane region" description="Helical" evidence="8">
    <location>
        <begin position="240"/>
        <end position="261"/>
    </location>
</feature>
<evidence type="ECO:0000259" key="9">
    <source>
        <dbReference type="PROSITE" id="PS50846"/>
    </source>
</evidence>
<keyword evidence="7 8" id="KW-0472">Membrane</keyword>
<feature type="domain" description="HMA" evidence="9">
    <location>
        <begin position="335"/>
        <end position="398"/>
    </location>
</feature>
<name>A0A660SF51_UNCW3</name>
<dbReference type="InterPro" id="IPR005524">
    <property type="entry name" value="DUF318"/>
</dbReference>
<evidence type="ECO:0000313" key="10">
    <source>
        <dbReference type="EMBL" id="RKX69439.1"/>
    </source>
</evidence>
<keyword evidence="6 8" id="KW-1133">Transmembrane helix</keyword>
<dbReference type="Gene3D" id="3.30.70.100">
    <property type="match status" value="1"/>
</dbReference>
<feature type="transmembrane region" description="Helical" evidence="8">
    <location>
        <begin position="174"/>
        <end position="193"/>
    </location>
</feature>
<dbReference type="InterPro" id="IPR036163">
    <property type="entry name" value="HMA_dom_sf"/>
</dbReference>
<keyword evidence="3" id="KW-1003">Cell membrane</keyword>
<sequence>MIDLVMGVGLEIWRLFLIVSPWLLLGLLIAGLIHAFIGEEFVRYHLGGSGLIPVLKATLFGIPLPVCSCGVIPIAAGIRKDGASKAATMAFMTSTPTTGVDSIFVTYAFLGMAFTIARPLAALFAGILIGLLIHFTLREEFRPAVTHGAHAELPVLQKLREGLSYGFRVLPQDIGKTLLVGILVGGVIAALIPKDIAQGYLSIPYIAYPLMLAISVPLYVCAIGSVPIVAALLMKGLVPGAALAFLIAGPATNTITLAFVGKKMGRKVLILYLSAIILIAIGFGLGLDLLTRGISFEWSGPAGSRPPYLLQLIATFLLLFLIIFNLRSGQAGGEMRYSFYVPDMTCKHCKMTIEQALRGLPGVEKVEIILDKKIVGISGEVDPKTIRREIEAVGYTVRNEAEQ</sequence>
<dbReference type="PANTHER" id="PTHR34184">
    <property type="entry name" value="UPF0718 PROTEIN YCGR"/>
    <property type="match status" value="1"/>
</dbReference>
<evidence type="ECO:0000256" key="1">
    <source>
        <dbReference type="ARBA" id="ARBA00004651"/>
    </source>
</evidence>
<comment type="caution">
    <text evidence="10">The sequence shown here is derived from an EMBL/GenBank/DDBJ whole genome shotgun (WGS) entry which is preliminary data.</text>
</comment>
<evidence type="ECO:0000256" key="7">
    <source>
        <dbReference type="ARBA" id="ARBA00023136"/>
    </source>
</evidence>
<feature type="transmembrane region" description="Helical" evidence="8">
    <location>
        <begin position="268"/>
        <end position="287"/>
    </location>
</feature>
<protein>
    <recommendedName>
        <fullName evidence="9">HMA domain-containing protein</fullName>
    </recommendedName>
</protein>
<dbReference type="GO" id="GO:0005886">
    <property type="term" value="C:plasma membrane"/>
    <property type="evidence" value="ECO:0007669"/>
    <property type="project" value="UniProtKB-SubCell"/>
</dbReference>
<dbReference type="AlphaFoldDB" id="A0A660SF51"/>
<comment type="similarity">
    <text evidence="2">Belongs to the UPF0718 family.</text>
</comment>
<dbReference type="GO" id="GO:0046872">
    <property type="term" value="F:metal ion binding"/>
    <property type="evidence" value="ECO:0007669"/>
    <property type="project" value="UniProtKB-KW"/>
</dbReference>
<feature type="transmembrane region" description="Helical" evidence="8">
    <location>
        <begin position="120"/>
        <end position="137"/>
    </location>
</feature>
<dbReference type="CDD" id="cd00371">
    <property type="entry name" value="HMA"/>
    <property type="match status" value="1"/>
</dbReference>
<feature type="transmembrane region" description="Helical" evidence="8">
    <location>
        <begin position="205"/>
        <end position="234"/>
    </location>
</feature>
<organism evidence="10 11">
    <name type="scientific">candidate division WOR-3 bacterium</name>
    <dbReference type="NCBI Taxonomy" id="2052148"/>
    <lineage>
        <taxon>Bacteria</taxon>
        <taxon>Bacteria division WOR-3</taxon>
    </lineage>
</organism>
<evidence type="ECO:0000256" key="8">
    <source>
        <dbReference type="SAM" id="Phobius"/>
    </source>
</evidence>
<evidence type="ECO:0000256" key="2">
    <source>
        <dbReference type="ARBA" id="ARBA00006386"/>
    </source>
</evidence>
<evidence type="ECO:0000256" key="4">
    <source>
        <dbReference type="ARBA" id="ARBA00022692"/>
    </source>
</evidence>
<dbReference type="SUPFAM" id="SSF55008">
    <property type="entry name" value="HMA, heavy metal-associated domain"/>
    <property type="match status" value="1"/>
</dbReference>
<dbReference type="Pfam" id="PF03773">
    <property type="entry name" value="ArsP_1"/>
    <property type="match status" value="1"/>
</dbReference>
<evidence type="ECO:0000313" key="11">
    <source>
        <dbReference type="Proteomes" id="UP000268469"/>
    </source>
</evidence>
<accession>A0A660SF51</accession>
<dbReference type="Proteomes" id="UP000268469">
    <property type="component" value="Unassembled WGS sequence"/>
</dbReference>
<proteinExistence type="inferred from homology"/>
<comment type="subcellular location">
    <subcellularLocation>
        <location evidence="1">Cell membrane</location>
        <topology evidence="1">Multi-pass membrane protein</topology>
    </subcellularLocation>
</comment>
<evidence type="ECO:0000256" key="6">
    <source>
        <dbReference type="ARBA" id="ARBA00022989"/>
    </source>
</evidence>